<protein>
    <submittedName>
        <fullName evidence="14">Tripartite motif containing 28</fullName>
    </submittedName>
</protein>
<dbReference type="InterPro" id="IPR013083">
    <property type="entry name" value="Znf_RING/FYVE/PHD"/>
</dbReference>
<dbReference type="GO" id="GO:0003714">
    <property type="term" value="F:transcription corepressor activity"/>
    <property type="evidence" value="ECO:0007669"/>
    <property type="project" value="InterPro"/>
</dbReference>
<dbReference type="SUPFAM" id="SSF57850">
    <property type="entry name" value="RING/U-box"/>
    <property type="match status" value="1"/>
</dbReference>
<evidence type="ECO:0000256" key="4">
    <source>
        <dbReference type="ARBA" id="ARBA00022771"/>
    </source>
</evidence>
<dbReference type="PROSITE" id="PS50119">
    <property type="entry name" value="ZF_BBOX"/>
    <property type="match status" value="2"/>
</dbReference>
<comment type="subcellular location">
    <subcellularLocation>
        <location evidence="1">Nucleus</location>
    </subcellularLocation>
</comment>
<dbReference type="SUPFAM" id="SSF57845">
    <property type="entry name" value="B-box zinc-binding domain"/>
    <property type="match status" value="1"/>
</dbReference>
<dbReference type="GO" id="GO:0000785">
    <property type="term" value="C:chromatin"/>
    <property type="evidence" value="ECO:0007669"/>
    <property type="project" value="TreeGrafter"/>
</dbReference>
<reference evidence="14" key="1">
    <citation type="submission" date="2025-08" db="UniProtKB">
        <authorList>
            <consortium name="Ensembl"/>
        </authorList>
    </citation>
    <scope>IDENTIFICATION</scope>
</reference>
<dbReference type="InterPro" id="IPR001841">
    <property type="entry name" value="Znf_RING"/>
</dbReference>
<dbReference type="InterPro" id="IPR011011">
    <property type="entry name" value="Znf_FYVE_PHD"/>
</dbReference>
<evidence type="ECO:0000256" key="1">
    <source>
        <dbReference type="ARBA" id="ARBA00004123"/>
    </source>
</evidence>
<dbReference type="InterPro" id="IPR036427">
    <property type="entry name" value="Bromodomain-like_sf"/>
</dbReference>
<reference evidence="14" key="2">
    <citation type="submission" date="2025-09" db="UniProtKB">
        <authorList>
            <consortium name="Ensembl"/>
        </authorList>
    </citation>
    <scope>IDENTIFICATION</scope>
</reference>
<feature type="region of interest" description="Disordered" evidence="10">
    <location>
        <begin position="365"/>
        <end position="479"/>
    </location>
</feature>
<dbReference type="Ensembl" id="ENSFTIT00000003642.1">
    <property type="protein sequence ID" value="ENSFTIP00000003491.1"/>
    <property type="gene ID" value="ENSFTIG00000002365.1"/>
</dbReference>
<organism evidence="14 15">
    <name type="scientific">Falco tinnunculus</name>
    <name type="common">Common kestrel</name>
    <dbReference type="NCBI Taxonomy" id="100819"/>
    <lineage>
        <taxon>Eukaryota</taxon>
        <taxon>Metazoa</taxon>
        <taxon>Chordata</taxon>
        <taxon>Craniata</taxon>
        <taxon>Vertebrata</taxon>
        <taxon>Euteleostomi</taxon>
        <taxon>Archelosauria</taxon>
        <taxon>Archosauria</taxon>
        <taxon>Dinosauria</taxon>
        <taxon>Saurischia</taxon>
        <taxon>Theropoda</taxon>
        <taxon>Coelurosauria</taxon>
        <taxon>Aves</taxon>
        <taxon>Neognathae</taxon>
        <taxon>Neoaves</taxon>
        <taxon>Telluraves</taxon>
        <taxon>Australaves</taxon>
        <taxon>Falconiformes</taxon>
        <taxon>Falconidae</taxon>
        <taxon>Falco</taxon>
    </lineage>
</organism>
<dbReference type="InterPro" id="IPR017907">
    <property type="entry name" value="Znf_RING_CS"/>
</dbReference>
<dbReference type="CDD" id="cd15623">
    <property type="entry name" value="PHD_TIF1beta"/>
    <property type="match status" value="1"/>
</dbReference>
<dbReference type="OMA" id="DCKDEVP"/>
<keyword evidence="3" id="KW-0677">Repeat</keyword>
<dbReference type="GO" id="GO:0008270">
    <property type="term" value="F:zinc ion binding"/>
    <property type="evidence" value="ECO:0007669"/>
    <property type="project" value="UniProtKB-KW"/>
</dbReference>
<dbReference type="PROSITE" id="PS50089">
    <property type="entry name" value="ZF_RING_2"/>
    <property type="match status" value="1"/>
</dbReference>
<dbReference type="CDD" id="cd16765">
    <property type="entry name" value="RING-HC_TIF1beta"/>
    <property type="match status" value="1"/>
</dbReference>
<feature type="domain" description="B box-type" evidence="13">
    <location>
        <begin position="108"/>
        <end position="150"/>
    </location>
</feature>
<dbReference type="CDD" id="cd19829">
    <property type="entry name" value="Bbox2_TIF1b_C-VI"/>
    <property type="match status" value="1"/>
</dbReference>
<evidence type="ECO:0000256" key="9">
    <source>
        <dbReference type="PROSITE-ProRule" id="PRU00024"/>
    </source>
</evidence>
<dbReference type="SUPFAM" id="SSF47370">
    <property type="entry name" value="Bromodomain"/>
    <property type="match status" value="1"/>
</dbReference>
<dbReference type="SMART" id="SM00502">
    <property type="entry name" value="BBC"/>
    <property type="match status" value="1"/>
</dbReference>
<keyword evidence="5" id="KW-0862">Zinc</keyword>
<evidence type="ECO:0000256" key="8">
    <source>
        <dbReference type="ARBA" id="ARBA00023242"/>
    </source>
</evidence>
<evidence type="ECO:0000259" key="13">
    <source>
        <dbReference type="PROSITE" id="PS50119"/>
    </source>
</evidence>
<dbReference type="InterPro" id="IPR037373">
    <property type="entry name" value="KAP1"/>
</dbReference>
<dbReference type="InterPro" id="IPR019786">
    <property type="entry name" value="Zinc_finger_PHD-type_CS"/>
</dbReference>
<keyword evidence="15" id="KW-1185">Reference proteome</keyword>
<dbReference type="InterPro" id="IPR047058">
    <property type="entry name" value="TIF1b_Bbox2_Znf"/>
</dbReference>
<accession>A0A8C4XK21</accession>
<dbReference type="FunFam" id="3.30.160.60:FF:000074">
    <property type="entry name" value="Tripartite motif containing 66"/>
    <property type="match status" value="1"/>
</dbReference>
<dbReference type="AlphaFoldDB" id="A0A8C4XK21"/>
<dbReference type="Gene3D" id="3.30.160.60">
    <property type="entry name" value="Classic Zinc Finger"/>
    <property type="match status" value="1"/>
</dbReference>
<dbReference type="SMART" id="SM00336">
    <property type="entry name" value="BBOX"/>
    <property type="match status" value="2"/>
</dbReference>
<name>A0A8C4XK21_FALTI</name>
<dbReference type="GO" id="GO:0005634">
    <property type="term" value="C:nucleus"/>
    <property type="evidence" value="ECO:0007669"/>
    <property type="project" value="UniProtKB-SubCell"/>
</dbReference>
<evidence type="ECO:0000256" key="2">
    <source>
        <dbReference type="ARBA" id="ARBA00022723"/>
    </source>
</evidence>
<evidence type="ECO:0000256" key="7">
    <source>
        <dbReference type="ARBA" id="ARBA00023117"/>
    </source>
</evidence>
<keyword evidence="8" id="KW-0539">Nucleus</keyword>
<dbReference type="Gene3D" id="3.30.40.10">
    <property type="entry name" value="Zinc/RING finger domain, C3HC4 (zinc finger)"/>
    <property type="match status" value="2"/>
</dbReference>
<dbReference type="InterPro" id="IPR003649">
    <property type="entry name" value="Bbox_C"/>
</dbReference>
<evidence type="ECO:0000256" key="5">
    <source>
        <dbReference type="ARBA" id="ARBA00022833"/>
    </source>
</evidence>
<evidence type="ECO:0000256" key="3">
    <source>
        <dbReference type="ARBA" id="ARBA00022737"/>
    </source>
</evidence>
<dbReference type="SMART" id="SM00184">
    <property type="entry name" value="RING"/>
    <property type="match status" value="1"/>
</dbReference>
<evidence type="ECO:0000259" key="11">
    <source>
        <dbReference type="PROSITE" id="PS50016"/>
    </source>
</evidence>
<feature type="compositionally biased region" description="Low complexity" evidence="10">
    <location>
        <begin position="375"/>
        <end position="384"/>
    </location>
</feature>
<dbReference type="Proteomes" id="UP000694562">
    <property type="component" value="Unplaced"/>
</dbReference>
<keyword evidence="6" id="KW-0175">Coiled coil</keyword>
<evidence type="ECO:0000256" key="10">
    <source>
        <dbReference type="SAM" id="MobiDB-lite"/>
    </source>
</evidence>
<dbReference type="PROSITE" id="PS50016">
    <property type="entry name" value="ZF_PHD_2"/>
    <property type="match status" value="1"/>
</dbReference>
<dbReference type="Gene3D" id="1.20.920.10">
    <property type="entry name" value="Bromodomain-like"/>
    <property type="match status" value="1"/>
</dbReference>
<dbReference type="PROSITE" id="PS00518">
    <property type="entry name" value="ZF_RING_1"/>
    <property type="match status" value="1"/>
</dbReference>
<feature type="domain" description="PHD-type" evidence="11">
    <location>
        <begin position="624"/>
        <end position="671"/>
    </location>
</feature>
<dbReference type="InterPro" id="IPR019787">
    <property type="entry name" value="Znf_PHD-finger"/>
</dbReference>
<dbReference type="InterPro" id="IPR042713">
    <property type="entry name" value="TIF1beta_RING-HC"/>
</dbReference>
<evidence type="ECO:0000313" key="15">
    <source>
        <dbReference type="Proteomes" id="UP000694562"/>
    </source>
</evidence>
<dbReference type="SUPFAM" id="SSF57903">
    <property type="entry name" value="FYVE/PHD zinc finger"/>
    <property type="match status" value="1"/>
</dbReference>
<evidence type="ECO:0000256" key="6">
    <source>
        <dbReference type="ARBA" id="ARBA00023054"/>
    </source>
</evidence>
<dbReference type="PANTHER" id="PTHR45915">
    <property type="entry name" value="TRANSCRIPTION INTERMEDIARY FACTOR"/>
    <property type="match status" value="1"/>
</dbReference>
<evidence type="ECO:0000313" key="14">
    <source>
        <dbReference type="Ensembl" id="ENSFTIP00000003491.1"/>
    </source>
</evidence>
<dbReference type="PANTHER" id="PTHR45915:SF8">
    <property type="entry name" value="TRIPARTITE MOTIF CONTAINING 28"/>
    <property type="match status" value="1"/>
</dbReference>
<feature type="domain" description="RING-type" evidence="12">
    <location>
        <begin position="25"/>
        <end position="76"/>
    </location>
</feature>
<keyword evidence="7" id="KW-0103">Bromodomain</keyword>
<keyword evidence="4 9" id="KW-0863">Zinc-finger</keyword>
<evidence type="ECO:0000259" key="12">
    <source>
        <dbReference type="PROSITE" id="PS50089"/>
    </source>
</evidence>
<dbReference type="InterPro" id="IPR000315">
    <property type="entry name" value="Znf_B-box"/>
</dbReference>
<keyword evidence="2" id="KW-0479">Metal-binding</keyword>
<dbReference type="OrthoDB" id="1870062at2759"/>
<feature type="domain" description="B box-type" evidence="13">
    <location>
        <begin position="159"/>
        <end position="200"/>
    </location>
</feature>
<dbReference type="PROSITE" id="PS01359">
    <property type="entry name" value="ZF_PHD_1"/>
    <property type="match status" value="1"/>
</dbReference>
<dbReference type="Pfam" id="PF00643">
    <property type="entry name" value="zf-B_box"/>
    <property type="match status" value="1"/>
</dbReference>
<sequence>MSGSEVVGDDPAGKRPDSVDLLECCGVCRELLRAEREPRLLPCLHSVCRECLRAPGPSLTPPTAPLPAVVNCPICKHECHLKDIVENYFLRDIGSETAANSQGLSQCCTSCEDNALATSYCVECSEPLCETCVEAHQRVKYTKDHTVRAAGGGKMKEGDHAVYCSVHKQEPLVLFCSTCDTLTCRDCQLNAHKDHQYQFLEDAVRNQRKMLAMLVKRLGDKHASLQRSTKEVRSFIRQVTDVQKRVQVDVKMAILQIMKELNKRGKVLVSDAQKVTEGQQEKLERQHWAMTKLQRHQEHILRFASWALESKNSTALLLSKKLICFQLHHALKMIVDPVEPQGDMKFQWDLNAWTKSAESFGTIISERSLPPPSLSPQLPTSNPSDPSPGPLQATVVSKGQYAPGPFLQSSMGPQMEAEEGQGSLGTPQSEGGGQEMHILPQFPPGAEGPGCPDLSPPHLDPQTAESPRDPAAGAELGDGTLMTSLYRRKHLHPPREEEKLVKKLLIKRSCPPGGLVSTILRKVPRVNLERLDLDLSGVTQPPIFRVFPGTSAEDFSLIIIERGAQPRPPTPLAIKEEEQEAAIGDTQDTKPVGLLPKHLKVPEYPGSMAGSGSPPPGASPVPGASCCRVCCQAGAVVMCDHCECCYHLSCHLPALQEVPSPEWRCLLCQDLPPSSDHLTDGVEEGPSHRLCPLDQQKCEYVLLELLCHEPCRPLHRLSSSPVSPDAIDLTLIRARLQEKLTPHYRSPEEFACDIWRMIRQFNRLTEVRDSPVGFWGM</sequence>
<proteinExistence type="predicted"/>